<dbReference type="Proteomes" id="UP000825729">
    <property type="component" value="Unassembled WGS sequence"/>
</dbReference>
<comment type="caution">
    <text evidence="1">The sequence shown here is derived from an EMBL/GenBank/DDBJ whole genome shotgun (WGS) entry which is preliminary data.</text>
</comment>
<proteinExistence type="predicted"/>
<gene>
    <name evidence="1" type="ORF">H6P81_021195</name>
</gene>
<evidence type="ECO:0000313" key="1">
    <source>
        <dbReference type="EMBL" id="KAG9438897.1"/>
    </source>
</evidence>
<dbReference type="AlphaFoldDB" id="A0AAV7DUB9"/>
<protein>
    <submittedName>
        <fullName evidence="1">Uncharacterized protein</fullName>
    </submittedName>
</protein>
<accession>A0AAV7DUB9</accession>
<keyword evidence="2" id="KW-1185">Reference proteome</keyword>
<sequence>MPSYEDEVCPRPKALCRERASQASKQGFCRPGVQSPMPYAVRDCGHRFWGILLTVATRTILRTVCSGHKEGTRHRSRH</sequence>
<evidence type="ECO:0000313" key="2">
    <source>
        <dbReference type="Proteomes" id="UP000825729"/>
    </source>
</evidence>
<reference evidence="1 2" key="1">
    <citation type="submission" date="2021-07" db="EMBL/GenBank/DDBJ databases">
        <title>The Aristolochia fimbriata genome: insights into angiosperm evolution, floral development and chemical biosynthesis.</title>
        <authorList>
            <person name="Jiao Y."/>
        </authorList>
    </citation>
    <scope>NUCLEOTIDE SEQUENCE [LARGE SCALE GENOMIC DNA]</scope>
    <source>
        <strain evidence="1">IBCAS-2021</strain>
        <tissue evidence="1">Leaf</tissue>
    </source>
</reference>
<organism evidence="1 2">
    <name type="scientific">Aristolochia fimbriata</name>
    <name type="common">White veined hardy Dutchman's pipe vine</name>
    <dbReference type="NCBI Taxonomy" id="158543"/>
    <lineage>
        <taxon>Eukaryota</taxon>
        <taxon>Viridiplantae</taxon>
        <taxon>Streptophyta</taxon>
        <taxon>Embryophyta</taxon>
        <taxon>Tracheophyta</taxon>
        <taxon>Spermatophyta</taxon>
        <taxon>Magnoliopsida</taxon>
        <taxon>Magnoliidae</taxon>
        <taxon>Piperales</taxon>
        <taxon>Aristolochiaceae</taxon>
        <taxon>Aristolochia</taxon>
    </lineage>
</organism>
<dbReference type="EMBL" id="JAINDJ010000009">
    <property type="protein sequence ID" value="KAG9438897.1"/>
    <property type="molecule type" value="Genomic_DNA"/>
</dbReference>
<name>A0AAV7DUB9_ARIFI</name>